<dbReference type="AlphaFoldDB" id="A0A2P2JSL7"/>
<protein>
    <submittedName>
        <fullName evidence="1">Uncharacterized protein</fullName>
    </submittedName>
</protein>
<name>A0A2P2JSL7_RHIMU</name>
<reference evidence="1" key="1">
    <citation type="submission" date="2018-02" db="EMBL/GenBank/DDBJ databases">
        <title>Rhizophora mucronata_Transcriptome.</title>
        <authorList>
            <person name="Meera S.P."/>
            <person name="Sreeshan A."/>
            <person name="Augustine A."/>
        </authorList>
    </citation>
    <scope>NUCLEOTIDE SEQUENCE</scope>
    <source>
        <tissue evidence="1">Leaf</tissue>
    </source>
</reference>
<accession>A0A2P2JSL7</accession>
<dbReference type="EMBL" id="GGEC01015981">
    <property type="protein sequence ID" value="MBW96464.1"/>
    <property type="molecule type" value="Transcribed_RNA"/>
</dbReference>
<evidence type="ECO:0000313" key="1">
    <source>
        <dbReference type="EMBL" id="MBW96464.1"/>
    </source>
</evidence>
<proteinExistence type="predicted"/>
<sequence length="32" mass="3551">MGQRLTGNRGFFQLGLKTRLVKAKLLSTVDCV</sequence>
<organism evidence="1">
    <name type="scientific">Rhizophora mucronata</name>
    <name type="common">Asiatic mangrove</name>
    <dbReference type="NCBI Taxonomy" id="61149"/>
    <lineage>
        <taxon>Eukaryota</taxon>
        <taxon>Viridiplantae</taxon>
        <taxon>Streptophyta</taxon>
        <taxon>Embryophyta</taxon>
        <taxon>Tracheophyta</taxon>
        <taxon>Spermatophyta</taxon>
        <taxon>Magnoliopsida</taxon>
        <taxon>eudicotyledons</taxon>
        <taxon>Gunneridae</taxon>
        <taxon>Pentapetalae</taxon>
        <taxon>rosids</taxon>
        <taxon>fabids</taxon>
        <taxon>Malpighiales</taxon>
        <taxon>Rhizophoraceae</taxon>
        <taxon>Rhizophora</taxon>
    </lineage>
</organism>